<sequence length="1096" mass="120823">MKLHLQNSTQWSKIMRVGFGQMILFSSLINLAYSKSSNTHNTPDSFSDPHYASIKGLKNNSRNHFAKMDQVVSGTVTDAKGEAIPGVSVKVKGTNLGAVTDKNGKFKLTVPNSISILVFSSIGFETQELAVNNKEVINVKLKETNDVLDELIVVGYGKQKKATLTGAVETIDRKVFQDRAVTNVGLALQGQSPGLLVTRSSPRPGNEGLAFRIRGNSSVNGSDPLIIVDGVPVLNSYSFQNMNSDDIESISVLKDGAAAIYGSRASNGVILVTTKKGKGKLQVNYNGNARFNTNGITGYSPNMQQYASIWLAANKEEAGPNYWVWGNKENLEKMQQGVEGRYDLFGTDYYIFNANRLDEMFATRYSQQHNLSISRGTDSTGYRLSVGYANNRGNLATAYDGQKQYNLHFNHDYKLSDKFKLESNVSLVNTNTSTPSVGLDNTLYAYDMPFYPAKNPFGQWFATFNGIDGGANRNAAAMTAAGGRENKNSLTGRVDVTATYQIFKDLALEGLASLQNERFNSERYVLPVQLYNWYGTPTGIGLNTGGTNNTYNTYAWQGLYQYYSALLRYEKTFNGVHNISAVAGLNAEKSNSQQVTANRVGFEDQGVYDISLAGLETQTNSGTKTQNGRFSYLTRLNYNYAEKYLAELIGRRDGNSRFASGYKFKNFGSAQLGWVFTKESFLTGITPVLNFGKIRASYATTGNEASGLGAFDYLSTVNIGSAVLGSPAAPQSSSSLNNNGLISYTRTWEKVEQKNLGIDLEFFDSRLTTNFDIFEKNNIGMLINVSYPSVLGGNAPKTNSGKFNTKGWEFVIGWKDTKGDFSYNFAFNIGDTKTLVSGVEGADSYNAGRNGIVNGRPWQSWFVYKTDGYFKNQAEVDAYYAAYGSSTNLANMPKNNQAVALRPGDTKRVDVAGTGNITNIGNEKSSLVYAGDGTPHFNFGFNLGGSWKGFDLNAFFQGQLKQNIMRSGYMAYPFGAIFTNQNPAFLGKTWTEGNQDALFPRLTVNGTRAKWNYENNDFMLQNNRYIRLKTLIVGYTLPQRITEKIKLSKVRFYFSGNDLWEATSVKDGFDPEMGESSINSGYPFARTWSFGLNVGF</sequence>
<gene>
    <name evidence="10" type="ORF">WAE58_14405</name>
</gene>
<dbReference type="Pfam" id="PF07715">
    <property type="entry name" value="Plug"/>
    <property type="match status" value="1"/>
</dbReference>
<dbReference type="Gene3D" id="2.60.40.1120">
    <property type="entry name" value="Carboxypeptidase-like, regulatory domain"/>
    <property type="match status" value="1"/>
</dbReference>
<dbReference type="InterPro" id="IPR039426">
    <property type="entry name" value="TonB-dep_rcpt-like"/>
</dbReference>
<dbReference type="InterPro" id="IPR023996">
    <property type="entry name" value="TonB-dep_OMP_SusC/RagA"/>
</dbReference>
<dbReference type="PANTHER" id="PTHR30069:SF29">
    <property type="entry name" value="HEMOGLOBIN AND HEMOGLOBIN-HAPTOGLOBIN-BINDING PROTEIN 1-RELATED"/>
    <property type="match status" value="1"/>
</dbReference>
<keyword evidence="10" id="KW-0675">Receptor</keyword>
<reference evidence="10 11" key="1">
    <citation type="submission" date="2024-03" db="EMBL/GenBank/DDBJ databases">
        <title>Sequence of Lycoming College Course Isolates.</title>
        <authorList>
            <person name="Plotts O."/>
            <person name="Newman J."/>
        </authorList>
    </citation>
    <scope>NUCLEOTIDE SEQUENCE [LARGE SCALE GENOMIC DNA]</scope>
    <source>
        <strain evidence="10 11">CJB-3</strain>
    </source>
</reference>
<dbReference type="PANTHER" id="PTHR30069">
    <property type="entry name" value="TONB-DEPENDENT OUTER MEMBRANE RECEPTOR"/>
    <property type="match status" value="1"/>
</dbReference>
<dbReference type="SUPFAM" id="SSF49464">
    <property type="entry name" value="Carboxypeptidase regulatory domain-like"/>
    <property type="match status" value="1"/>
</dbReference>
<accession>A0ABU8NN06</accession>
<dbReference type="InterPro" id="IPR036942">
    <property type="entry name" value="Beta-barrel_TonB_sf"/>
</dbReference>
<evidence type="ECO:0000256" key="2">
    <source>
        <dbReference type="ARBA" id="ARBA00022448"/>
    </source>
</evidence>
<dbReference type="InterPro" id="IPR008969">
    <property type="entry name" value="CarboxyPept-like_regulatory"/>
</dbReference>
<dbReference type="NCBIfam" id="TIGR04057">
    <property type="entry name" value="SusC_RagA_signa"/>
    <property type="match status" value="1"/>
</dbReference>
<comment type="similarity">
    <text evidence="8">Belongs to the TonB-dependent receptor family.</text>
</comment>
<dbReference type="PROSITE" id="PS52016">
    <property type="entry name" value="TONB_DEPENDENT_REC_3"/>
    <property type="match status" value="1"/>
</dbReference>
<evidence type="ECO:0000256" key="7">
    <source>
        <dbReference type="ARBA" id="ARBA00023237"/>
    </source>
</evidence>
<keyword evidence="2 8" id="KW-0813">Transport</keyword>
<dbReference type="RefSeq" id="WP_288879211.1">
    <property type="nucleotide sequence ID" value="NZ_CBFGNQ010000015.1"/>
</dbReference>
<dbReference type="InterPro" id="IPR023997">
    <property type="entry name" value="TonB-dep_OMP_SusC/RagA_CS"/>
</dbReference>
<evidence type="ECO:0000256" key="8">
    <source>
        <dbReference type="PROSITE-ProRule" id="PRU01360"/>
    </source>
</evidence>
<dbReference type="NCBIfam" id="TIGR04056">
    <property type="entry name" value="OMP_RagA_SusC"/>
    <property type="match status" value="1"/>
</dbReference>
<dbReference type="SUPFAM" id="SSF56935">
    <property type="entry name" value="Porins"/>
    <property type="match status" value="1"/>
</dbReference>
<keyword evidence="11" id="KW-1185">Reference proteome</keyword>
<keyword evidence="5" id="KW-0732">Signal</keyword>
<keyword evidence="7 8" id="KW-0998">Cell outer membrane</keyword>
<dbReference type="Proteomes" id="UP001378956">
    <property type="component" value="Unassembled WGS sequence"/>
</dbReference>
<organism evidence="10 11">
    <name type="scientific">Pedobacter panaciterrae</name>
    <dbReference type="NCBI Taxonomy" id="363849"/>
    <lineage>
        <taxon>Bacteria</taxon>
        <taxon>Pseudomonadati</taxon>
        <taxon>Bacteroidota</taxon>
        <taxon>Sphingobacteriia</taxon>
        <taxon>Sphingobacteriales</taxon>
        <taxon>Sphingobacteriaceae</taxon>
        <taxon>Pedobacter</taxon>
    </lineage>
</organism>
<dbReference type="InterPro" id="IPR037066">
    <property type="entry name" value="Plug_dom_sf"/>
</dbReference>
<protein>
    <submittedName>
        <fullName evidence="10">TonB-dependent receptor</fullName>
    </submittedName>
</protein>
<evidence type="ECO:0000313" key="10">
    <source>
        <dbReference type="EMBL" id="MEJ2903634.1"/>
    </source>
</evidence>
<evidence type="ECO:0000256" key="6">
    <source>
        <dbReference type="ARBA" id="ARBA00023136"/>
    </source>
</evidence>
<evidence type="ECO:0000256" key="5">
    <source>
        <dbReference type="ARBA" id="ARBA00022729"/>
    </source>
</evidence>
<name>A0ABU8NN06_9SPHI</name>
<evidence type="ECO:0000256" key="1">
    <source>
        <dbReference type="ARBA" id="ARBA00004571"/>
    </source>
</evidence>
<evidence type="ECO:0000313" key="11">
    <source>
        <dbReference type="Proteomes" id="UP001378956"/>
    </source>
</evidence>
<keyword evidence="3 8" id="KW-1134">Transmembrane beta strand</keyword>
<dbReference type="EMBL" id="JBBEUB010000004">
    <property type="protein sequence ID" value="MEJ2903634.1"/>
    <property type="molecule type" value="Genomic_DNA"/>
</dbReference>
<feature type="domain" description="TonB-dependent receptor plug" evidence="9">
    <location>
        <begin position="161"/>
        <end position="269"/>
    </location>
</feature>
<keyword evidence="6 8" id="KW-0472">Membrane</keyword>
<comment type="caution">
    <text evidence="10">The sequence shown here is derived from an EMBL/GenBank/DDBJ whole genome shotgun (WGS) entry which is preliminary data.</text>
</comment>
<dbReference type="InterPro" id="IPR012910">
    <property type="entry name" value="Plug_dom"/>
</dbReference>
<evidence type="ECO:0000259" key="9">
    <source>
        <dbReference type="Pfam" id="PF07715"/>
    </source>
</evidence>
<proteinExistence type="inferred from homology"/>
<dbReference type="Pfam" id="PF13715">
    <property type="entry name" value="CarbopepD_reg_2"/>
    <property type="match status" value="1"/>
</dbReference>
<dbReference type="Gene3D" id="2.40.170.20">
    <property type="entry name" value="TonB-dependent receptor, beta-barrel domain"/>
    <property type="match status" value="1"/>
</dbReference>
<comment type="subcellular location">
    <subcellularLocation>
        <location evidence="1 8">Cell outer membrane</location>
        <topology evidence="1 8">Multi-pass membrane protein</topology>
    </subcellularLocation>
</comment>
<evidence type="ECO:0000256" key="3">
    <source>
        <dbReference type="ARBA" id="ARBA00022452"/>
    </source>
</evidence>
<keyword evidence="4 8" id="KW-0812">Transmembrane</keyword>
<evidence type="ECO:0000256" key="4">
    <source>
        <dbReference type="ARBA" id="ARBA00022692"/>
    </source>
</evidence>
<dbReference type="Gene3D" id="2.170.130.10">
    <property type="entry name" value="TonB-dependent receptor, plug domain"/>
    <property type="match status" value="1"/>
</dbReference>